<name>A0ABY3PJT0_9CYAN</name>
<evidence type="ECO:0000256" key="4">
    <source>
        <dbReference type="ARBA" id="ARBA00022825"/>
    </source>
</evidence>
<keyword evidence="4" id="KW-0720">Serine protease</keyword>
<evidence type="ECO:0000256" key="3">
    <source>
        <dbReference type="ARBA" id="ARBA00022801"/>
    </source>
</evidence>
<dbReference type="PROSITE" id="PS00138">
    <property type="entry name" value="SUBTILASE_SER"/>
    <property type="match status" value="1"/>
</dbReference>
<keyword evidence="8" id="KW-1185">Reference proteome</keyword>
<dbReference type="SUPFAM" id="SSF69318">
    <property type="entry name" value="Integrin alpha N-terminal domain"/>
    <property type="match status" value="1"/>
</dbReference>
<dbReference type="PANTHER" id="PTHR46580:SF2">
    <property type="entry name" value="MAM DOMAIN-CONTAINING PROTEIN"/>
    <property type="match status" value="1"/>
</dbReference>
<dbReference type="PANTHER" id="PTHR46580">
    <property type="entry name" value="SENSOR KINASE-RELATED"/>
    <property type="match status" value="1"/>
</dbReference>
<dbReference type="SUPFAM" id="SSF52743">
    <property type="entry name" value="Subtilisin-like"/>
    <property type="match status" value="1"/>
</dbReference>
<sequence length="908" mass="94598">MANHSVTQRYGGIVRRLISATLCLQALLGAAVPAVAAPTGEIKIGENAKRQIEALMREKARRTPTQRKIDSQLLYALKQQRGESFAQGVGPLRLDIERDSAQRALVDVKAQISPALLAKIESLGGSVRKSVPRYRAVRAWVPLARLEELAALSEVTFIRRAAKAQLNKGNPRSPQDSLSLARRIERVKQLLPEQIRLAAQNLPEDAPVLNVGSVTSEGDKAHTADTARSTFGVNGTGIKIGVLSDSYNCQGAAAADIASGDLPAAGVTVLQEDPGCSSGSDEGRAMLQIVHDLAPGAQLYFATAFESAEGFAENIIALKNAGCTVIVDDVEYLNESPFQDAPIAQAVNEVTAAGVAYFSSAGNSGNLTSGTSSVWEGNFVDSGFVLLLDGVESGIVHSFNGSTVNQQIASSAETAFLFWSDPLGASANDYNLYILDPSGQFVEAFSDDEQTGTQDPIEAADVFPGELLVVALEDGEPRYLHLNVGRGLLAIGTTGRTKGHSAAVKAFSVAAVPVATASGGAFTGGAANPVEDFSSDGPRRVFYNADGSAITPGNVLATGGAVRQKPDIAAADGVVTTLPPNSGLNPFFGTSAAAPHAAAIAALLKSLRPTITLDQVRSVLTTTTLDNMAAGVDRDSGFGIVMALRALQAPVAGGLVRGDFSGDGKADILWRNGATGANTVWRMNGTTFSSSVALTSVGDRNWTIGGASDFTADGKTDIVWRNGATGQNTVWIMNGTALSSTVTISPVSDPNWQIVGTGDFSGDGKPDILWRNKATGANSVWIMNGTAFSSSVAISSVGDLNWEIAAAADFSGDGKPDILWRNKASGANSVWIMNGTAFSSSVALSSVGDLNWQIGGAADFSGDGKPDILWRNKASGANSVWIMNGTAFSSSVVLTPVADLNWRIAGPR</sequence>
<dbReference type="InterPro" id="IPR000209">
    <property type="entry name" value="Peptidase_S8/S53_dom"/>
</dbReference>
<evidence type="ECO:0000256" key="1">
    <source>
        <dbReference type="ARBA" id="ARBA00022670"/>
    </source>
</evidence>
<dbReference type="Gene3D" id="2.130.10.130">
    <property type="entry name" value="Integrin alpha, N-terminal"/>
    <property type="match status" value="1"/>
</dbReference>
<dbReference type="Pfam" id="PF01839">
    <property type="entry name" value="FG-GAP"/>
    <property type="match status" value="2"/>
</dbReference>
<protein>
    <submittedName>
        <fullName evidence="7">FG-GAP repeat protein</fullName>
    </submittedName>
</protein>
<dbReference type="EMBL" id="CP063845">
    <property type="protein sequence ID" value="UFP93878.1"/>
    <property type="molecule type" value="Genomic_DNA"/>
</dbReference>
<evidence type="ECO:0000259" key="6">
    <source>
        <dbReference type="Pfam" id="PF00082"/>
    </source>
</evidence>
<dbReference type="InterPro" id="IPR036852">
    <property type="entry name" value="Peptidase_S8/S53_dom_sf"/>
</dbReference>
<dbReference type="Gene3D" id="3.40.50.200">
    <property type="entry name" value="Peptidase S8/S53 domain"/>
    <property type="match status" value="2"/>
</dbReference>
<organism evidence="7 8">
    <name type="scientific">Gloeobacter morelensis MG652769</name>
    <dbReference type="NCBI Taxonomy" id="2781736"/>
    <lineage>
        <taxon>Bacteria</taxon>
        <taxon>Bacillati</taxon>
        <taxon>Cyanobacteriota</taxon>
        <taxon>Cyanophyceae</taxon>
        <taxon>Gloeobacterales</taxon>
        <taxon>Gloeobacteraceae</taxon>
        <taxon>Gloeobacter</taxon>
        <taxon>Gloeobacter morelensis</taxon>
    </lineage>
</organism>
<evidence type="ECO:0000256" key="2">
    <source>
        <dbReference type="ARBA" id="ARBA00022729"/>
    </source>
</evidence>
<accession>A0ABY3PJT0</accession>
<keyword evidence="2 5" id="KW-0732">Signal</keyword>
<keyword evidence="3" id="KW-0378">Hydrolase</keyword>
<evidence type="ECO:0000313" key="7">
    <source>
        <dbReference type="EMBL" id="UFP93878.1"/>
    </source>
</evidence>
<dbReference type="InterPro" id="IPR023828">
    <property type="entry name" value="Peptidase_S8_Ser-AS"/>
</dbReference>
<evidence type="ECO:0000256" key="5">
    <source>
        <dbReference type="SAM" id="SignalP"/>
    </source>
</evidence>
<keyword evidence="1" id="KW-0645">Protease</keyword>
<evidence type="ECO:0000313" key="8">
    <source>
        <dbReference type="Proteomes" id="UP001054846"/>
    </source>
</evidence>
<dbReference type="Pfam" id="PF13517">
    <property type="entry name" value="FG-GAP_3"/>
    <property type="match status" value="1"/>
</dbReference>
<feature type="signal peptide" evidence="5">
    <location>
        <begin position="1"/>
        <end position="36"/>
    </location>
</feature>
<feature type="chain" id="PRO_5045974785" evidence="5">
    <location>
        <begin position="37"/>
        <end position="908"/>
    </location>
</feature>
<reference evidence="7 8" key="1">
    <citation type="journal article" date="2021" name="Genome Biol. Evol.">
        <title>Complete Genome Sequencing of a Novel Gloeobacter Species from a Waterfall Cave in Mexico.</title>
        <authorList>
            <person name="Saw J.H."/>
            <person name="Cardona T."/>
            <person name="Montejano G."/>
        </authorList>
    </citation>
    <scope>NUCLEOTIDE SEQUENCE [LARGE SCALE GENOMIC DNA]</scope>
    <source>
        <strain evidence="7">MG652769</strain>
    </source>
</reference>
<feature type="domain" description="Peptidase S8/S53" evidence="6">
    <location>
        <begin position="291"/>
        <end position="639"/>
    </location>
</feature>
<dbReference type="InterPro" id="IPR013517">
    <property type="entry name" value="FG-GAP"/>
</dbReference>
<dbReference type="Proteomes" id="UP001054846">
    <property type="component" value="Chromosome"/>
</dbReference>
<dbReference type="InterPro" id="IPR034075">
    <property type="entry name" value="Glr3161-like_dom"/>
</dbReference>
<dbReference type="RefSeq" id="WP_230840935.1">
    <property type="nucleotide sequence ID" value="NZ_CP063845.1"/>
</dbReference>
<proteinExistence type="predicted"/>
<gene>
    <name evidence="7" type="ORF">ISF26_19215</name>
</gene>
<dbReference type="InterPro" id="IPR028994">
    <property type="entry name" value="Integrin_alpha_N"/>
</dbReference>
<dbReference type="CDD" id="cd05562">
    <property type="entry name" value="Peptidases_S53_like"/>
    <property type="match status" value="1"/>
</dbReference>
<dbReference type="Pfam" id="PF00082">
    <property type="entry name" value="Peptidase_S8"/>
    <property type="match status" value="1"/>
</dbReference>
<dbReference type="Gene3D" id="2.40.128.340">
    <property type="match status" value="1"/>
</dbReference>